<dbReference type="GO" id="GO:0044780">
    <property type="term" value="P:bacterial-type flagellum assembly"/>
    <property type="evidence" value="ECO:0007669"/>
    <property type="project" value="InterPro"/>
</dbReference>
<keyword evidence="1" id="KW-1005">Bacterial flagellum biogenesis</keyword>
<evidence type="ECO:0008006" key="4">
    <source>
        <dbReference type="Google" id="ProtNLM"/>
    </source>
</evidence>
<reference evidence="2 3" key="1">
    <citation type="submission" date="2015-07" db="EMBL/GenBank/DDBJ databases">
        <title>Genome sequence of Ornatilinea apprima DSM 23815.</title>
        <authorList>
            <person name="Hemp J."/>
            <person name="Ward L.M."/>
            <person name="Pace L.A."/>
            <person name="Fischer W.W."/>
        </authorList>
    </citation>
    <scope>NUCLEOTIDE SEQUENCE [LARGE SCALE GENOMIC DNA]</scope>
    <source>
        <strain evidence="2 3">P3M-1</strain>
    </source>
</reference>
<dbReference type="InterPro" id="IPR007809">
    <property type="entry name" value="FlgN-like"/>
</dbReference>
<dbReference type="InterPro" id="IPR036679">
    <property type="entry name" value="FlgN-like_sf"/>
</dbReference>
<protein>
    <recommendedName>
        <fullName evidence="4">Flagellar biosynthesis protein FlgN</fullName>
    </recommendedName>
</protein>
<dbReference type="Proteomes" id="UP000050417">
    <property type="component" value="Unassembled WGS sequence"/>
</dbReference>
<dbReference type="OrthoDB" id="9869810at2"/>
<dbReference type="SUPFAM" id="SSF140566">
    <property type="entry name" value="FlgN-like"/>
    <property type="match status" value="1"/>
</dbReference>
<keyword evidence="3" id="KW-1185">Reference proteome</keyword>
<proteinExistence type="predicted"/>
<name>A0A0P6XA23_9CHLR</name>
<dbReference type="Pfam" id="PF05130">
    <property type="entry name" value="FlgN"/>
    <property type="match status" value="1"/>
</dbReference>
<comment type="caution">
    <text evidence="2">The sequence shown here is derived from an EMBL/GenBank/DDBJ whole genome shotgun (WGS) entry which is preliminary data.</text>
</comment>
<evidence type="ECO:0000256" key="1">
    <source>
        <dbReference type="ARBA" id="ARBA00022795"/>
    </source>
</evidence>
<gene>
    <name evidence="2" type="ORF">ADN00_17130</name>
</gene>
<organism evidence="2 3">
    <name type="scientific">Ornatilinea apprima</name>
    <dbReference type="NCBI Taxonomy" id="1134406"/>
    <lineage>
        <taxon>Bacteria</taxon>
        <taxon>Bacillati</taxon>
        <taxon>Chloroflexota</taxon>
        <taxon>Anaerolineae</taxon>
        <taxon>Anaerolineales</taxon>
        <taxon>Anaerolineaceae</taxon>
        <taxon>Ornatilinea</taxon>
    </lineage>
</organism>
<dbReference type="RefSeq" id="WP_075064271.1">
    <property type="nucleotide sequence ID" value="NZ_LGCL01000041.1"/>
</dbReference>
<dbReference type="Gene3D" id="1.20.58.300">
    <property type="entry name" value="FlgN-like"/>
    <property type="match status" value="1"/>
</dbReference>
<evidence type="ECO:0000313" key="2">
    <source>
        <dbReference type="EMBL" id="KPL71415.1"/>
    </source>
</evidence>
<evidence type="ECO:0000313" key="3">
    <source>
        <dbReference type="Proteomes" id="UP000050417"/>
    </source>
</evidence>
<accession>A0A0P6XA23</accession>
<dbReference type="EMBL" id="LGCL01000041">
    <property type="protein sequence ID" value="KPL71415.1"/>
    <property type="molecule type" value="Genomic_DNA"/>
</dbReference>
<sequence>MDHQQQTIKVNSLEALLVKQFRTLETLINISKIERELILDHRTDELMNVVEQKESVLDQLGLMEEDRRMLTEELAAALGLKLQRAGLDEILTVLETVAAERFYRLNEGILALVEQARELNMGNQVMARTAIEWLEATQMFLLNVSAPEVAYSYPGAARRVDSWATRAIDQRV</sequence>
<dbReference type="AlphaFoldDB" id="A0A0P6XA23"/>
<dbReference type="STRING" id="1134406.ADN00_17130"/>